<dbReference type="InterPro" id="IPR017946">
    <property type="entry name" value="PLC-like_Pdiesterase_TIM-brl"/>
</dbReference>
<dbReference type="Gene3D" id="3.20.20.190">
    <property type="entry name" value="Phosphatidylinositol (PI) phosphodiesterase"/>
    <property type="match status" value="1"/>
</dbReference>
<protein>
    <submittedName>
        <fullName evidence="7">Sphingomyelinase</fullName>
    </submittedName>
</protein>
<name>A0A131YPR6_RHIAP</name>
<evidence type="ECO:0000313" key="7">
    <source>
        <dbReference type="EMBL" id="JAP80440.1"/>
    </source>
</evidence>
<sequence>MKITSLFFIYFLLINFYFVVLSNVIRRSILPSSSEEAPRQNVSMGHRRPFYVIGHMVNSLDEVDDFIELGANALEVDIEFASNGTVLGTFHGAPCDCFRGCFKRETIVDYLEYIRDGTSFADSRYKGKVILLLLDLKTSKLRSSAKKKAGLTLATKLWKHLWEGVQPQYMVNVLLSIGYVKDKNVIKSVLKYFKKEETRHILDKIGFDVGMNDPLDKIGRMYKQLGVNGHRWQGDGLSNCVRFLVPVGRLLEAVKARDSQKGYMDKVYHWTVDLPHFIRKSVEHGVDGIITNRPDNVLQVLNSTPYSELLKVADFSDSPWTRFIEPMLRNDTDRNTEVLGGGEHEELVRHPTNFDPSEITALWTE</sequence>
<organism evidence="7">
    <name type="scientific">Rhipicephalus appendiculatus</name>
    <name type="common">Brown ear tick</name>
    <dbReference type="NCBI Taxonomy" id="34631"/>
    <lineage>
        <taxon>Eukaryota</taxon>
        <taxon>Metazoa</taxon>
        <taxon>Ecdysozoa</taxon>
        <taxon>Arthropoda</taxon>
        <taxon>Chelicerata</taxon>
        <taxon>Arachnida</taxon>
        <taxon>Acari</taxon>
        <taxon>Parasitiformes</taxon>
        <taxon>Ixodida</taxon>
        <taxon>Ixodoidea</taxon>
        <taxon>Ixodidae</taxon>
        <taxon>Rhipicephalinae</taxon>
        <taxon>Rhipicephalus</taxon>
        <taxon>Rhipicephalus</taxon>
    </lineage>
</organism>
<evidence type="ECO:0000256" key="3">
    <source>
        <dbReference type="ARBA" id="ARBA00022842"/>
    </source>
</evidence>
<evidence type="ECO:0000256" key="4">
    <source>
        <dbReference type="ARBA" id="ARBA00023157"/>
    </source>
</evidence>
<dbReference type="SUPFAM" id="SSF51695">
    <property type="entry name" value="PLC-like phosphodiesterases"/>
    <property type="match status" value="1"/>
</dbReference>
<keyword evidence="6" id="KW-0812">Transmembrane</keyword>
<dbReference type="AlphaFoldDB" id="A0A131YPR6"/>
<reference evidence="7" key="1">
    <citation type="journal article" date="2016" name="Ticks Tick Borne Dis.">
        <title>De novo assembly and annotation of the salivary gland transcriptome of Rhipicephalus appendiculatus male and female ticks during blood feeding.</title>
        <authorList>
            <person name="de Castro M.H."/>
            <person name="de Klerk D."/>
            <person name="Pienaar R."/>
            <person name="Latif A.A."/>
            <person name="Rees D.J."/>
            <person name="Mans B.J."/>
        </authorList>
    </citation>
    <scope>NUCLEOTIDE SEQUENCE</scope>
    <source>
        <tissue evidence="7">Salivary glands</tissue>
    </source>
</reference>
<evidence type="ECO:0000256" key="5">
    <source>
        <dbReference type="ARBA" id="ARBA00023239"/>
    </source>
</evidence>
<proteinExistence type="predicted"/>
<evidence type="ECO:0000256" key="6">
    <source>
        <dbReference type="SAM" id="Phobius"/>
    </source>
</evidence>
<keyword evidence="2" id="KW-0479">Metal-binding</keyword>
<dbReference type="GO" id="GO:0006629">
    <property type="term" value="P:lipid metabolic process"/>
    <property type="evidence" value="ECO:0007669"/>
    <property type="project" value="InterPro"/>
</dbReference>
<evidence type="ECO:0000256" key="2">
    <source>
        <dbReference type="ARBA" id="ARBA00022723"/>
    </source>
</evidence>
<dbReference type="GO" id="GO:0046872">
    <property type="term" value="F:metal ion binding"/>
    <property type="evidence" value="ECO:0007669"/>
    <property type="project" value="UniProtKB-KW"/>
</dbReference>
<comment type="catalytic activity">
    <reaction evidence="1">
        <text>an N-(acyl)-sphingosylphosphoethanolamine = an N-(acyl)-sphingosyl-1,3-cyclic phosphate + ethanolamine</text>
        <dbReference type="Rhea" id="RHEA:60648"/>
        <dbReference type="ChEBI" id="CHEBI:57603"/>
        <dbReference type="ChEBI" id="CHEBI:143891"/>
        <dbReference type="ChEBI" id="CHEBI:143892"/>
    </reaction>
</comment>
<accession>A0A131YPR6</accession>
<dbReference type="GO" id="GO:0008081">
    <property type="term" value="F:phosphoric diester hydrolase activity"/>
    <property type="evidence" value="ECO:0007669"/>
    <property type="project" value="InterPro"/>
</dbReference>
<dbReference type="EMBL" id="GEDV01008117">
    <property type="protein sequence ID" value="JAP80440.1"/>
    <property type="molecule type" value="Transcribed_RNA"/>
</dbReference>
<keyword evidence="6" id="KW-0472">Membrane</keyword>
<feature type="transmembrane region" description="Helical" evidence="6">
    <location>
        <begin position="6"/>
        <end position="25"/>
    </location>
</feature>
<keyword evidence="6" id="KW-1133">Transmembrane helix</keyword>
<keyword evidence="4" id="KW-1015">Disulfide bond</keyword>
<dbReference type="CDD" id="cd08576">
    <property type="entry name" value="GDPD_like_SMaseD_PLD"/>
    <property type="match status" value="1"/>
</dbReference>
<evidence type="ECO:0000256" key="1">
    <source>
        <dbReference type="ARBA" id="ARBA00000110"/>
    </source>
</evidence>
<keyword evidence="3" id="KW-0460">Magnesium</keyword>
<keyword evidence="5" id="KW-0456">Lyase</keyword>
<dbReference type="GO" id="GO:0016829">
    <property type="term" value="F:lyase activity"/>
    <property type="evidence" value="ECO:0007669"/>
    <property type="project" value="UniProtKB-KW"/>
</dbReference>